<sequence length="79" mass="9183">MPTVMNVGPYRFYSFSDEGNEPAHIHVRSGNGVAKFWLNPVQLAANRGFRGHELNEIRRLVEQHRQAFEDAWNDYFGHP</sequence>
<dbReference type="AlphaFoldDB" id="A0A7C2NXV9"/>
<dbReference type="EMBL" id="DSOK01000245">
    <property type="protein sequence ID" value="HEN15489.1"/>
    <property type="molecule type" value="Genomic_DNA"/>
</dbReference>
<organism evidence="1">
    <name type="scientific">Schlesneria paludicola</name>
    <dbReference type="NCBI Taxonomy" id="360056"/>
    <lineage>
        <taxon>Bacteria</taxon>
        <taxon>Pseudomonadati</taxon>
        <taxon>Planctomycetota</taxon>
        <taxon>Planctomycetia</taxon>
        <taxon>Planctomycetales</taxon>
        <taxon>Planctomycetaceae</taxon>
        <taxon>Schlesneria</taxon>
    </lineage>
</organism>
<dbReference type="InterPro" id="IPR025427">
    <property type="entry name" value="DUF4160"/>
</dbReference>
<name>A0A7C2NXV9_9PLAN</name>
<proteinExistence type="predicted"/>
<gene>
    <name evidence="1" type="ORF">ENQ76_08490</name>
</gene>
<accession>A0A7C2NXV9</accession>
<comment type="caution">
    <text evidence="1">The sequence shown here is derived from an EMBL/GenBank/DDBJ whole genome shotgun (WGS) entry which is preliminary data.</text>
</comment>
<dbReference type="Pfam" id="PF13711">
    <property type="entry name" value="DUF4160"/>
    <property type="match status" value="1"/>
</dbReference>
<reference evidence="1" key="1">
    <citation type="journal article" date="2020" name="mSystems">
        <title>Genome- and Community-Level Interaction Insights into Carbon Utilization and Element Cycling Functions of Hydrothermarchaeota in Hydrothermal Sediment.</title>
        <authorList>
            <person name="Zhou Z."/>
            <person name="Liu Y."/>
            <person name="Xu W."/>
            <person name="Pan J."/>
            <person name="Luo Z.H."/>
            <person name="Li M."/>
        </authorList>
    </citation>
    <scope>NUCLEOTIDE SEQUENCE [LARGE SCALE GENOMIC DNA]</scope>
    <source>
        <strain evidence="1">SpSt-339</strain>
    </source>
</reference>
<protein>
    <submittedName>
        <fullName evidence="1">DUF4160 domain-containing protein</fullName>
    </submittedName>
</protein>
<evidence type="ECO:0000313" key="1">
    <source>
        <dbReference type="EMBL" id="HEN15489.1"/>
    </source>
</evidence>